<dbReference type="GO" id="GO:0016740">
    <property type="term" value="F:transferase activity"/>
    <property type="evidence" value="ECO:0007669"/>
    <property type="project" value="UniProtKB-KW"/>
</dbReference>
<evidence type="ECO:0000313" key="2">
    <source>
        <dbReference type="Proteomes" id="UP000253688"/>
    </source>
</evidence>
<proteinExistence type="predicted"/>
<protein>
    <submittedName>
        <fullName evidence="1">Glutathione S-transferase family protein</fullName>
    </submittedName>
</protein>
<keyword evidence="1" id="KW-0808">Transferase</keyword>
<dbReference type="InterPro" id="IPR036249">
    <property type="entry name" value="Thioredoxin-like_sf"/>
</dbReference>
<dbReference type="Gene3D" id="1.20.1050.10">
    <property type="match status" value="1"/>
</dbReference>
<dbReference type="InterPro" id="IPR050931">
    <property type="entry name" value="Mito_Protein_Transport_Metaxin"/>
</dbReference>
<dbReference type="PROSITE" id="PS50404">
    <property type="entry name" value="GST_NTER"/>
    <property type="match status" value="1"/>
</dbReference>
<gene>
    <name evidence="1" type="ORF">DC346_03585</name>
</gene>
<name>A0A380UMJ2_ACIJU</name>
<dbReference type="AlphaFoldDB" id="A0A380UMJ2"/>
<reference evidence="1 2" key="1">
    <citation type="submission" date="2018-04" db="EMBL/GenBank/DDBJ databases">
        <title>Acinetobacter junii Genome sequencing and assembly.</title>
        <authorList>
            <person name="Su J."/>
            <person name="Rensing C."/>
            <person name="Mazhar H.S."/>
        </authorList>
    </citation>
    <scope>NUCLEOTIDE SEQUENCE [LARGE SCALE GENOMIC DNA]</scope>
    <source>
        <strain evidence="1 2">SC22</strain>
    </source>
</reference>
<dbReference type="RefSeq" id="WP_004959502.1">
    <property type="nucleotide sequence ID" value="NZ_BBSG01000060.1"/>
</dbReference>
<dbReference type="Proteomes" id="UP000253688">
    <property type="component" value="Unassembled WGS sequence"/>
</dbReference>
<dbReference type="STRING" id="40215.BVL33_07585"/>
<dbReference type="CDD" id="cd00570">
    <property type="entry name" value="GST_N_family"/>
    <property type="match status" value="1"/>
</dbReference>
<dbReference type="CDD" id="cd00299">
    <property type="entry name" value="GST_C_family"/>
    <property type="match status" value="1"/>
</dbReference>
<dbReference type="SUPFAM" id="SSF52833">
    <property type="entry name" value="Thioredoxin-like"/>
    <property type="match status" value="1"/>
</dbReference>
<dbReference type="GO" id="GO:0005737">
    <property type="term" value="C:cytoplasm"/>
    <property type="evidence" value="ECO:0007669"/>
    <property type="project" value="TreeGrafter"/>
</dbReference>
<dbReference type="SUPFAM" id="SSF47616">
    <property type="entry name" value="GST C-terminal domain-like"/>
    <property type="match status" value="1"/>
</dbReference>
<dbReference type="OrthoDB" id="9782992at2"/>
<accession>A0A380UMJ2</accession>
<dbReference type="Pfam" id="PF00043">
    <property type="entry name" value="GST_C"/>
    <property type="match status" value="1"/>
</dbReference>
<evidence type="ECO:0000313" key="1">
    <source>
        <dbReference type="EMBL" id="RBA49205.1"/>
    </source>
</evidence>
<sequence>MSNSIVLHQWEISPFCQKVSRMLKFKGIPFETINYNGLLGSKVPLLSKVGKLPVVDINGERVQDSTRIARYLDQHFPELPRLYPEDPMQCAYAELWEDWADEVLYFYEVHFRVSDKKAFNQVVEISSEGRPAFEKHLMKPLLKSALGFQVKMQGTGRMAQADIEAEFTRHLKRIELVLNQTGWLVGDQQTIADIAVASQLLEIVRTSQKFGAQILGFANISKWLDNF</sequence>
<dbReference type="InterPro" id="IPR004045">
    <property type="entry name" value="Glutathione_S-Trfase_N"/>
</dbReference>
<dbReference type="Pfam" id="PF13417">
    <property type="entry name" value="GST_N_3"/>
    <property type="match status" value="1"/>
</dbReference>
<dbReference type="PROSITE" id="PS50405">
    <property type="entry name" value="GST_CTER"/>
    <property type="match status" value="1"/>
</dbReference>
<dbReference type="InterPro" id="IPR036282">
    <property type="entry name" value="Glutathione-S-Trfase_C_sf"/>
</dbReference>
<dbReference type="InterPro" id="IPR010987">
    <property type="entry name" value="Glutathione-S-Trfase_C-like"/>
</dbReference>
<dbReference type="PROSITE" id="PS51354">
    <property type="entry name" value="GLUTAREDOXIN_2"/>
    <property type="match status" value="1"/>
</dbReference>
<dbReference type="PANTHER" id="PTHR12289">
    <property type="entry name" value="METAXIN RELATED"/>
    <property type="match status" value="1"/>
</dbReference>
<dbReference type="PANTHER" id="PTHR12289:SF67">
    <property type="match status" value="1"/>
</dbReference>
<organism evidence="1 2">
    <name type="scientific">Acinetobacter junii</name>
    <dbReference type="NCBI Taxonomy" id="40215"/>
    <lineage>
        <taxon>Bacteria</taxon>
        <taxon>Pseudomonadati</taxon>
        <taxon>Pseudomonadota</taxon>
        <taxon>Gammaproteobacteria</taxon>
        <taxon>Moraxellales</taxon>
        <taxon>Moraxellaceae</taxon>
        <taxon>Acinetobacter</taxon>
    </lineage>
</organism>
<dbReference type="Gene3D" id="3.40.30.10">
    <property type="entry name" value="Glutaredoxin"/>
    <property type="match status" value="1"/>
</dbReference>
<dbReference type="InterPro" id="IPR004046">
    <property type="entry name" value="GST_C"/>
</dbReference>
<comment type="caution">
    <text evidence="1">The sequence shown here is derived from an EMBL/GenBank/DDBJ whole genome shotgun (WGS) entry which is preliminary data.</text>
</comment>
<dbReference type="EMBL" id="QEWH01000020">
    <property type="protein sequence ID" value="RBA49205.1"/>
    <property type="molecule type" value="Genomic_DNA"/>
</dbReference>